<feature type="domain" description="U-box" evidence="14">
    <location>
        <begin position="638"/>
        <end position="709"/>
    </location>
</feature>
<sequence length="709" mass="79680">MVAAFRNEEKKDTRKLLRNYLIICSKSKVKARVITTEADEVQKGIVDLVNKHGIKTLVIGAIPDFVKGKKSSCKASHAARQVPYYCEIRFVNKGKLVWTRQASESTSFVPICQPAPAYAQNLRFQSLHIDKNKAETSSLCIESSRDAFCCQDVSTSTSSSSGSDYTSAAEPRVSSVCSTNAEEKSLSSLLAELEIKAEESKDEAFLELSKHKKLKTNVMEAVNKVKALEISYSEEVKLQEEAQDAMRATIQEQEDLVEETEKITYELHKTMRNIALLDSRVREANRRREEVAGELELIQASIATLRKEKQKLQRQKNEATRWLHRWKSHGQYGDAEPDKTFWLTGDTSELAEFSLSDLHAATCNFSESFRIGQGGYGTVYKGEMLDRTVAIKKLHPYAMQGQTEFHKEVQVLGKLQHPHVVGLIGVCPEAWSLVYEYLPGGNLQTRLLHYSGIGPLNWKNRARIVANIASGLLFLHSSKPEKLVHGNLKLENVLIDSENSCRISDYGIRMLITNKTIRCPSFRHCAESNGAFAYQDPEFLRTGTLTLKSDIYSFGLIILQLLTGRTTAGLVSEVRWAVSSGKVASILDLSAGEWSSYVARRLVHLGLQCCELNSRDRPELSPTLVRELERLPVLEEQEVPLFFLCPILREIMHDPQVAADGFTYEGEALRGWMENGHETSPMTNLKLSHLNLTPNHALQIAIQDWLCKC</sequence>
<dbReference type="EMBL" id="CACTIH010009065">
    <property type="protein sequence ID" value="CAA3022163.1"/>
    <property type="molecule type" value="Genomic_DNA"/>
</dbReference>
<dbReference type="Pfam" id="PF07714">
    <property type="entry name" value="PK_Tyr_Ser-Thr"/>
    <property type="match status" value="1"/>
</dbReference>
<dbReference type="InterPro" id="IPR013083">
    <property type="entry name" value="Znf_RING/FYVE/PHD"/>
</dbReference>
<evidence type="ECO:0000256" key="7">
    <source>
        <dbReference type="ARBA" id="ARBA00022741"/>
    </source>
</evidence>
<dbReference type="InterPro" id="IPR001245">
    <property type="entry name" value="Ser-Thr/Tyr_kinase_cat_dom"/>
</dbReference>
<evidence type="ECO:0000313" key="15">
    <source>
        <dbReference type="EMBL" id="CAA3022163.1"/>
    </source>
</evidence>
<keyword evidence="5" id="KW-0723">Serine/threonine-protein kinase</keyword>
<evidence type="ECO:0000256" key="8">
    <source>
        <dbReference type="ARBA" id="ARBA00022777"/>
    </source>
</evidence>
<name>A0A8S0UTU3_OLEEU</name>
<dbReference type="Pfam" id="PF04564">
    <property type="entry name" value="U-box"/>
    <property type="match status" value="1"/>
</dbReference>
<dbReference type="InterPro" id="IPR051348">
    <property type="entry name" value="U-box_ubiquitin_ligases"/>
</dbReference>
<evidence type="ECO:0000256" key="11">
    <source>
        <dbReference type="PROSITE-ProRule" id="PRU10141"/>
    </source>
</evidence>
<dbReference type="OrthoDB" id="4062651at2759"/>
<evidence type="ECO:0000256" key="5">
    <source>
        <dbReference type="ARBA" id="ARBA00022527"/>
    </source>
</evidence>
<dbReference type="GO" id="GO:0005524">
    <property type="term" value="F:ATP binding"/>
    <property type="evidence" value="ECO:0007669"/>
    <property type="project" value="UniProtKB-UniRule"/>
</dbReference>
<dbReference type="PANTHER" id="PTHR45647">
    <property type="entry name" value="OS02G0152300 PROTEIN"/>
    <property type="match status" value="1"/>
</dbReference>
<dbReference type="PANTHER" id="PTHR45647:SF43">
    <property type="entry name" value="OS10G0100500 PROTEIN"/>
    <property type="match status" value="1"/>
</dbReference>
<dbReference type="PROSITE" id="PS51698">
    <property type="entry name" value="U_BOX"/>
    <property type="match status" value="1"/>
</dbReference>
<dbReference type="EC" id="2.3.2.27" evidence="4"/>
<evidence type="ECO:0000256" key="12">
    <source>
        <dbReference type="SAM" id="Coils"/>
    </source>
</evidence>
<keyword evidence="9" id="KW-0833">Ubl conjugation pathway</keyword>
<keyword evidence="16" id="KW-1185">Reference proteome</keyword>
<dbReference type="Gene3D" id="3.30.200.20">
    <property type="entry name" value="Phosphorylase Kinase, domain 1"/>
    <property type="match status" value="1"/>
</dbReference>
<proteinExistence type="predicted"/>
<keyword evidence="7 11" id="KW-0547">Nucleotide-binding</keyword>
<evidence type="ECO:0000256" key="3">
    <source>
        <dbReference type="ARBA" id="ARBA00004906"/>
    </source>
</evidence>
<dbReference type="Gene3D" id="1.10.510.10">
    <property type="entry name" value="Transferase(Phosphotransferase) domain 1"/>
    <property type="match status" value="1"/>
</dbReference>
<dbReference type="GO" id="GO:0016567">
    <property type="term" value="P:protein ubiquitination"/>
    <property type="evidence" value="ECO:0007669"/>
    <property type="project" value="InterPro"/>
</dbReference>
<dbReference type="SUPFAM" id="SSF57850">
    <property type="entry name" value="RING/U-box"/>
    <property type="match status" value="1"/>
</dbReference>
<dbReference type="PROSITE" id="PS00107">
    <property type="entry name" value="PROTEIN_KINASE_ATP"/>
    <property type="match status" value="1"/>
</dbReference>
<dbReference type="InterPro" id="IPR000719">
    <property type="entry name" value="Prot_kinase_dom"/>
</dbReference>
<evidence type="ECO:0000256" key="6">
    <source>
        <dbReference type="ARBA" id="ARBA00022679"/>
    </source>
</evidence>
<evidence type="ECO:0000256" key="9">
    <source>
        <dbReference type="ARBA" id="ARBA00022786"/>
    </source>
</evidence>
<dbReference type="PROSITE" id="PS50011">
    <property type="entry name" value="PROTEIN_KINASE_DOM"/>
    <property type="match status" value="1"/>
</dbReference>
<comment type="catalytic activity">
    <reaction evidence="1">
        <text>S-ubiquitinyl-[E2 ubiquitin-conjugating enzyme]-L-cysteine + [acceptor protein]-L-lysine = [E2 ubiquitin-conjugating enzyme]-L-cysteine + N(6)-ubiquitinyl-[acceptor protein]-L-lysine.</text>
        <dbReference type="EC" id="2.3.2.27"/>
    </reaction>
</comment>
<evidence type="ECO:0000259" key="13">
    <source>
        <dbReference type="PROSITE" id="PS50011"/>
    </source>
</evidence>
<evidence type="ECO:0000259" key="14">
    <source>
        <dbReference type="PROSITE" id="PS51698"/>
    </source>
</evidence>
<evidence type="ECO:0000256" key="2">
    <source>
        <dbReference type="ARBA" id="ARBA00003861"/>
    </source>
</evidence>
<keyword evidence="8" id="KW-0418">Kinase</keyword>
<dbReference type="GO" id="GO:0061630">
    <property type="term" value="F:ubiquitin protein ligase activity"/>
    <property type="evidence" value="ECO:0007669"/>
    <property type="project" value="UniProtKB-EC"/>
</dbReference>
<dbReference type="GO" id="GO:0004674">
    <property type="term" value="F:protein serine/threonine kinase activity"/>
    <property type="evidence" value="ECO:0007669"/>
    <property type="project" value="UniProtKB-KW"/>
</dbReference>
<feature type="domain" description="Protein kinase" evidence="13">
    <location>
        <begin position="365"/>
        <end position="634"/>
    </location>
</feature>
<comment type="caution">
    <text evidence="15">The sequence shown here is derived from an EMBL/GenBank/DDBJ whole genome shotgun (WGS) entry which is preliminary data.</text>
</comment>
<reference evidence="15 16" key="1">
    <citation type="submission" date="2019-12" db="EMBL/GenBank/DDBJ databases">
        <authorList>
            <person name="Alioto T."/>
            <person name="Alioto T."/>
            <person name="Gomez Garrido J."/>
        </authorList>
    </citation>
    <scope>NUCLEOTIDE SEQUENCE [LARGE SCALE GENOMIC DNA]</scope>
</reference>
<feature type="binding site" evidence="11">
    <location>
        <position position="393"/>
    </location>
    <ligand>
        <name>ATP</name>
        <dbReference type="ChEBI" id="CHEBI:30616"/>
    </ligand>
</feature>
<dbReference type="Proteomes" id="UP000594638">
    <property type="component" value="Unassembled WGS sequence"/>
</dbReference>
<comment type="pathway">
    <text evidence="3">Protein modification; protein ubiquitination.</text>
</comment>
<dbReference type="Gene3D" id="3.30.40.10">
    <property type="entry name" value="Zinc/RING finger domain, C3HC4 (zinc finger)"/>
    <property type="match status" value="1"/>
</dbReference>
<dbReference type="SUPFAM" id="SSF56112">
    <property type="entry name" value="Protein kinase-like (PK-like)"/>
    <property type="match status" value="1"/>
</dbReference>
<feature type="coiled-coil region" evidence="12">
    <location>
        <begin position="183"/>
        <end position="325"/>
    </location>
</feature>
<accession>A0A8S0UTU3</accession>
<dbReference type="SMART" id="SM00504">
    <property type="entry name" value="Ubox"/>
    <property type="match status" value="1"/>
</dbReference>
<comment type="function">
    <text evidence="2">Functions as an E3 ubiquitin ligase.</text>
</comment>
<evidence type="ECO:0000313" key="16">
    <source>
        <dbReference type="Proteomes" id="UP000594638"/>
    </source>
</evidence>
<keyword evidence="12" id="KW-0175">Coiled coil</keyword>
<dbReference type="InterPro" id="IPR003613">
    <property type="entry name" value="Ubox_domain"/>
</dbReference>
<keyword evidence="10 11" id="KW-0067">ATP-binding</keyword>
<dbReference type="InterPro" id="IPR017441">
    <property type="entry name" value="Protein_kinase_ATP_BS"/>
</dbReference>
<keyword evidence="6" id="KW-0808">Transferase</keyword>
<evidence type="ECO:0000256" key="4">
    <source>
        <dbReference type="ARBA" id="ARBA00012483"/>
    </source>
</evidence>
<dbReference type="CDD" id="cd16655">
    <property type="entry name" value="RING-Ubox_WDSUB1-like"/>
    <property type="match status" value="1"/>
</dbReference>
<evidence type="ECO:0000256" key="1">
    <source>
        <dbReference type="ARBA" id="ARBA00000900"/>
    </source>
</evidence>
<dbReference type="FunFam" id="3.30.200.20:FF:000039">
    <property type="entry name" value="receptor-like protein kinase FERONIA"/>
    <property type="match status" value="1"/>
</dbReference>
<dbReference type="InterPro" id="IPR011009">
    <property type="entry name" value="Kinase-like_dom_sf"/>
</dbReference>
<dbReference type="Gramene" id="OE9A015999T3">
    <property type="protein sequence ID" value="OE9A015999C3"/>
    <property type="gene ID" value="OE9A015999"/>
</dbReference>
<gene>
    <name evidence="15" type="ORF">OLEA9_A015999</name>
</gene>
<dbReference type="AlphaFoldDB" id="A0A8S0UTU3"/>
<protein>
    <recommendedName>
        <fullName evidence="4">RING-type E3 ubiquitin transferase</fullName>
        <ecNumber evidence="4">2.3.2.27</ecNumber>
    </recommendedName>
</protein>
<organism evidence="15 16">
    <name type="scientific">Olea europaea subsp. europaea</name>
    <dbReference type="NCBI Taxonomy" id="158383"/>
    <lineage>
        <taxon>Eukaryota</taxon>
        <taxon>Viridiplantae</taxon>
        <taxon>Streptophyta</taxon>
        <taxon>Embryophyta</taxon>
        <taxon>Tracheophyta</taxon>
        <taxon>Spermatophyta</taxon>
        <taxon>Magnoliopsida</taxon>
        <taxon>eudicotyledons</taxon>
        <taxon>Gunneridae</taxon>
        <taxon>Pentapetalae</taxon>
        <taxon>asterids</taxon>
        <taxon>lamiids</taxon>
        <taxon>Lamiales</taxon>
        <taxon>Oleaceae</taxon>
        <taxon>Oleeae</taxon>
        <taxon>Olea</taxon>
    </lineage>
</organism>
<evidence type="ECO:0000256" key="10">
    <source>
        <dbReference type="ARBA" id="ARBA00022840"/>
    </source>
</evidence>